<dbReference type="Pfam" id="PF24801">
    <property type="entry name" value="FNIII-A_GpJ"/>
    <property type="match status" value="1"/>
</dbReference>
<evidence type="ECO:0000313" key="4">
    <source>
        <dbReference type="EMBL" id="KRG47336.1"/>
    </source>
</evidence>
<sequence length="2049" mass="216778">MGLMENNADPGRLILTPHPVLLDGQTNIVADLRPGESLYAFLQRNVDGLDGQQWHVAIGGRAVPRHMWHHVRPKHGQVIEVRGAVAKTALFIVAMIALTVFTMGIGTAAMIATYGAFAVGAMQAAVYMVGSLLINKVLGPKADKAKNASTGQNVYTLSAPRNQVRPYEPLGLLLGTLRIAPDLASNAYAWYEGDDQYLALILAPGVNVDHVDELYNGDALLSSFEGVQVYHNGFAGMPSEDIPFYSNADVVDGGTLLDTGTDPKHTPGQWVQRTGSADAIKLVVGVEFTLYDRTSKGGDKANTEQIQVQYRPTGSTEWQVFGNYTVTGSTPRQRRVSYTKDVAAGQYDVRVRTAGLNTDGSGAQANFTWATLTSVQQDEASYAGIPRIGVRLKATGQLNGAPDEIRCVAHSAPVPVWNGTDWVTQETSNPGAQILAYARGIVDETGRRIAGIGLPDEQIDIEALKGFMLHCAANAFTYDNWITDVRSHDDVLNAVALAGFGQISWASGRLSVIWAADEQPFSGVVNMATIKKGQFQVDYTLANAADGIEYSYLDSQAWEAKTLRVPAPGITTMLNPAQVSGEGVTSEAHAAQLARWHLAQSLYQYKSISYSTDIEHLSYRRLSLLALQHDLTQWGYGGRIMGASIAEGVVTLELDEEVPAPAAGSAFIGLRIPGERMYRVMQVQSFAGTSKTLRLVEAWPADAALPGNSSDNPAWDTIWIYDFKQTPGYRVRVTGIQPESDLKGAAVSVVAEGPEFWHYVKTGEYIPAPSQSALQTRPVASDLVVTERQVVQGDTVFTELQASWAITGPVGNTVVLSDLNGDAELEQVAASVTRSASWRIPHAGTYAIVVRPYNPDGMAGIAASTLYTTAGADAAPVLVDIFDVEEVSGGVRRYTWGFFTDTIQSADFAGVEIRYAPGLQSDPVWEEMTPLGNDGYHAIAFESVVPASGDWTIACRSRNTSGRLSTGMRVVQKHLGKNLGEIQAEQQGQIDQNTQDILNGFNQVAQEQQGLVEQLSQQAQELADQAQELAEQADALAQQGSDIAAQAAQIQALQSALDAPDWVSTAEYAAGSMVKHEGRLYSATQDVPAGIEPPNATYWQDLGDYSSLADQVAANSVAISVLQTDVTSIGGEVTAQGNALTALDSRVEDAEAGISGNTTAITNLNTRVTTAEGGITSNTNAITQLDTRLDTAEGNITSQGSALTALTTRVATAEGSITSQGNAITSLTSRVGDVEAGVSANSTAITNLQTLTTAQGSALTSQGAAITQLQSDIGSKADASAVTALTTRVTNVENTVSSQATAITSLQSSMGNIGGDNLLLNSSFEARTSDTAVPTNWSVNGVAPAYSYPASPLPGSNVVVRLDATSTASGQNLGIEPAVANRPKVVAGQKYTFSTFLRGTPTLQFRQIILYVDGSGNTLRTDNGPLTNPTDTLTRYAYTSPAAAPTGSVAARVLYRMYSTAASQAMYMEMDNAQFQQGEVATQWEPSISEVSNANAANASAITALTTRVTNAENSITSQATSITTLTSTVGQLNARGPNLVNDFGFESYADGATIYTASVGTIVAESTDVYAGSRAARLRRTVAPNSTNLDTYYGQFGDTSGGRVYYLEAVVKADLVTQPSPGSSQFRLGVNSQNSANTNAWTTVADLTKTVSTLTAWTKISGYVTVPAGHIRARPWLNMPGSTSVLDASVLIDNLMMQDVTDAYNANQAGIANASAITALTTRVTTAENTITSQGTAITNLQASVAGKADASALTALQATVTAQGNTITSQGTAITNVAATASSVRPNLMPNGSFELGMWPDGETAGWLAGQNSYWGVTCTHTNPSSINGGGHAFTSAPFPMSAGANYVLSWDGLLYASSGTIRMDLQFYDGNGSLITGTSVTTITVSPNKNFSDSDATRQQYAKQFIPPSNCASARVRFVWEGVTGCTAIGVRRVKVEQGQLPATVYSADQTLQTQASATQSLTARVTTAENGVASYNASWQVTLNANGYVTGVQSVNNGTKGTFTIVADNFNIVAPAGGARTEFSSGNWRVYDAAGTLRVRMGTWA</sequence>
<dbReference type="GO" id="GO:0030246">
    <property type="term" value="F:carbohydrate binding"/>
    <property type="evidence" value="ECO:0007669"/>
    <property type="project" value="InterPro"/>
</dbReference>
<keyword evidence="2" id="KW-0472">Membrane</keyword>
<dbReference type="NCBIfam" id="NF040662">
    <property type="entry name" value="attach_TipJ_rel"/>
    <property type="match status" value="1"/>
</dbReference>
<keyword evidence="1" id="KW-0175">Coiled coil</keyword>
<protein>
    <recommendedName>
        <fullName evidence="3">Chitin-binding type-3 domain-containing protein</fullName>
    </recommendedName>
</protein>
<dbReference type="Gene3D" id="1.20.5.340">
    <property type="match status" value="4"/>
</dbReference>
<proteinExistence type="predicted"/>
<reference evidence="4 5" key="1">
    <citation type="submission" date="2015-10" db="EMBL/GenBank/DDBJ databases">
        <title>Genome sequencing and analysis of members of genus Stenotrophomonas.</title>
        <authorList>
            <person name="Patil P.P."/>
            <person name="Midha S."/>
            <person name="Patil P.B."/>
        </authorList>
    </citation>
    <scope>NUCLEOTIDE SEQUENCE [LARGE SCALE GENOMIC DNA]</scope>
    <source>
        <strain evidence="4 5">JCM 16536</strain>
    </source>
</reference>
<dbReference type="GO" id="GO:0005975">
    <property type="term" value="P:carbohydrate metabolic process"/>
    <property type="evidence" value="ECO:0007669"/>
    <property type="project" value="InterPro"/>
</dbReference>
<comment type="caution">
    <text evidence="4">The sequence shown here is derived from an EMBL/GenBank/DDBJ whole genome shotgun (WGS) entry which is preliminary data.</text>
</comment>
<dbReference type="OrthoDB" id="8641246at2"/>
<dbReference type="InterPro" id="IPR053171">
    <property type="entry name" value="Viral_Tip_Attach_Protein"/>
</dbReference>
<evidence type="ECO:0000256" key="2">
    <source>
        <dbReference type="SAM" id="Phobius"/>
    </source>
</evidence>
<dbReference type="SMART" id="SM00495">
    <property type="entry name" value="ChtBD3"/>
    <property type="match status" value="1"/>
</dbReference>
<dbReference type="InterPro" id="IPR055385">
    <property type="entry name" value="GpJ_HDII-ins2"/>
</dbReference>
<accession>A0A0R0B2E0</accession>
<organism evidence="4 5">
    <name type="scientific">Stenotrophomonas panacihumi</name>
    <dbReference type="NCBI Taxonomy" id="676599"/>
    <lineage>
        <taxon>Bacteria</taxon>
        <taxon>Pseudomonadati</taxon>
        <taxon>Pseudomonadota</taxon>
        <taxon>Gammaproteobacteria</taxon>
        <taxon>Lysobacterales</taxon>
        <taxon>Lysobacteraceae</taxon>
        <taxon>Stenotrophomonas</taxon>
    </lineage>
</organism>
<feature type="domain" description="Chitin-binding type-3" evidence="3">
    <location>
        <begin position="1059"/>
        <end position="1102"/>
    </location>
</feature>
<evidence type="ECO:0000313" key="5">
    <source>
        <dbReference type="Proteomes" id="UP000051802"/>
    </source>
</evidence>
<dbReference type="Proteomes" id="UP000051802">
    <property type="component" value="Unassembled WGS sequence"/>
</dbReference>
<name>A0A0R0B2E0_9GAMM</name>
<dbReference type="PANTHER" id="PTHR36251:SF2">
    <property type="entry name" value="GIFSY-2 PROPHAGE HOST SPECIFICITY PROTEIN J, PHAGE LAMBDA"/>
    <property type="match status" value="1"/>
</dbReference>
<feature type="transmembrane region" description="Helical" evidence="2">
    <location>
        <begin position="84"/>
        <end position="105"/>
    </location>
</feature>
<dbReference type="EMBL" id="LLXU01000035">
    <property type="protein sequence ID" value="KRG47336.1"/>
    <property type="molecule type" value="Genomic_DNA"/>
</dbReference>
<dbReference type="GO" id="GO:0005576">
    <property type="term" value="C:extracellular region"/>
    <property type="evidence" value="ECO:0007669"/>
    <property type="project" value="InterPro"/>
</dbReference>
<keyword evidence="2" id="KW-1133">Transmembrane helix</keyword>
<evidence type="ECO:0000259" key="3">
    <source>
        <dbReference type="SMART" id="SM00495"/>
    </source>
</evidence>
<dbReference type="PANTHER" id="PTHR36251">
    <property type="entry name" value="FELS-1 PROPHAGE HOST SPECIFICITY PROTEIN-RELATED"/>
    <property type="match status" value="1"/>
</dbReference>
<keyword evidence="5" id="KW-1185">Reference proteome</keyword>
<keyword evidence="2" id="KW-0812">Transmembrane</keyword>
<dbReference type="GO" id="GO:0004553">
    <property type="term" value="F:hydrolase activity, hydrolyzing O-glycosyl compounds"/>
    <property type="evidence" value="ECO:0007669"/>
    <property type="project" value="InterPro"/>
</dbReference>
<dbReference type="InterPro" id="IPR003610">
    <property type="entry name" value="CBM5/12"/>
</dbReference>
<gene>
    <name evidence="4" type="ORF">ARC20_03125</name>
</gene>
<dbReference type="Gene3D" id="2.10.10.20">
    <property type="entry name" value="Carbohydrate-binding module superfamily 5/12"/>
    <property type="match status" value="1"/>
</dbReference>
<feature type="coiled-coil region" evidence="1">
    <location>
        <begin position="1005"/>
        <end position="1039"/>
    </location>
</feature>
<evidence type="ECO:0000256" key="1">
    <source>
        <dbReference type="SAM" id="Coils"/>
    </source>
</evidence>
<dbReference type="STRING" id="676599.ARC20_03125"/>